<keyword evidence="3" id="KW-1185">Reference proteome</keyword>
<accession>A0AAJ8JVL1</accession>
<dbReference type="AlphaFoldDB" id="A0AAJ8JVL1"/>
<feature type="compositionally biased region" description="Polar residues" evidence="1">
    <location>
        <begin position="301"/>
        <end position="326"/>
    </location>
</feature>
<organism evidence="2 3">
    <name type="scientific">Cryptococcus depauperatus CBS 7841</name>
    <dbReference type="NCBI Taxonomy" id="1295531"/>
    <lineage>
        <taxon>Eukaryota</taxon>
        <taxon>Fungi</taxon>
        <taxon>Dikarya</taxon>
        <taxon>Basidiomycota</taxon>
        <taxon>Agaricomycotina</taxon>
        <taxon>Tremellomycetes</taxon>
        <taxon>Tremellales</taxon>
        <taxon>Cryptococcaceae</taxon>
        <taxon>Cryptococcus</taxon>
    </lineage>
</organism>
<dbReference type="GeneID" id="91088714"/>
<reference evidence="2" key="1">
    <citation type="submission" date="2016-06" db="EMBL/GenBank/DDBJ databases">
        <authorList>
            <person name="Cuomo C."/>
            <person name="Litvintseva A."/>
            <person name="Heitman J."/>
            <person name="Chen Y."/>
            <person name="Sun S."/>
            <person name="Springer D."/>
            <person name="Dromer F."/>
            <person name="Young S."/>
            <person name="Zeng Q."/>
            <person name="Chapman S."/>
            <person name="Gujja S."/>
            <person name="Saif S."/>
            <person name="Birren B."/>
        </authorList>
    </citation>
    <scope>NUCLEOTIDE SEQUENCE</scope>
    <source>
        <strain evidence="2">CBS 7841</strain>
    </source>
</reference>
<proteinExistence type="predicted"/>
<dbReference type="KEGG" id="cdep:91088714"/>
<gene>
    <name evidence="2" type="ORF">L203_104504</name>
</gene>
<name>A0AAJ8JVL1_9TREE</name>
<dbReference type="RefSeq" id="XP_066069983.1">
    <property type="nucleotide sequence ID" value="XM_066213886.1"/>
</dbReference>
<dbReference type="Proteomes" id="UP000094043">
    <property type="component" value="Chromosome 5"/>
</dbReference>
<reference evidence="2" key="2">
    <citation type="journal article" date="2022" name="Elife">
        <title>Obligate sexual reproduction of a homothallic fungus closely related to the Cryptococcus pathogenic species complex.</title>
        <authorList>
            <person name="Passer A.R."/>
            <person name="Clancey S.A."/>
            <person name="Shea T."/>
            <person name="David-Palma M."/>
            <person name="Averette A.F."/>
            <person name="Boekhout T."/>
            <person name="Porcel B.M."/>
            <person name="Nowrousian M."/>
            <person name="Cuomo C.A."/>
            <person name="Sun S."/>
            <person name="Heitman J."/>
            <person name="Coelho M.A."/>
        </authorList>
    </citation>
    <scope>NUCLEOTIDE SEQUENCE</scope>
    <source>
        <strain evidence="2">CBS 7841</strain>
    </source>
</reference>
<evidence type="ECO:0000313" key="3">
    <source>
        <dbReference type="Proteomes" id="UP000094043"/>
    </source>
</evidence>
<dbReference type="EMBL" id="CP143788">
    <property type="protein sequence ID" value="WVN89283.1"/>
    <property type="molecule type" value="Genomic_DNA"/>
</dbReference>
<sequence>MDQETLVSLPLHIPVILQNPTNQSTRQVLAYNAQQREKVLARRDRESRTNQLPEHYGKGKKVIRRLDNAAFAENPHIVKPSKSDYAPPVPLQARPPRPLFPPGVISRSEIVPSATLPRQDPFSSDSQQGSFSTSLKGTRLMLRKRGKRAEGLVVKAEAEIRKWLDGDQGNPKHVDHRSLKPQWRVVDERLVDCSIVNHQRFNSSTSDRRLPPQHDIVFPEPPLENGQIPAVLEISRSPAHLSWHLSDKFERLVVHLLARYYELVSWSEDRTTVIGNVIRITHILIPRVTQPTRALIKGNSLETPETSEVSDQSSSENQDNILSGNESESDAMTERGEDAVQEQNNSSTANTVLTLVPEIADLTLTDHALLRTQSTTSSQYASSEGDSELSVLENSLALPRPPRKGSNVDIIGGWIDVDSDSDFDEIPEILEKTGQPSLTIYMAYDTIKCTLQQLATLVAIIDMLYHVFEAYKELNVL</sequence>
<feature type="compositionally biased region" description="Polar residues" evidence="1">
    <location>
        <begin position="341"/>
        <end position="351"/>
    </location>
</feature>
<protein>
    <submittedName>
        <fullName evidence="2">Uncharacterized protein</fullName>
    </submittedName>
</protein>
<reference evidence="2" key="3">
    <citation type="submission" date="2024-01" db="EMBL/GenBank/DDBJ databases">
        <authorList>
            <person name="Coelho M.A."/>
            <person name="David-Palma M."/>
            <person name="Shea T."/>
            <person name="Sun S."/>
            <person name="Cuomo C.A."/>
            <person name="Heitman J."/>
        </authorList>
    </citation>
    <scope>NUCLEOTIDE SEQUENCE</scope>
    <source>
        <strain evidence="2">CBS 7841</strain>
    </source>
</reference>
<evidence type="ECO:0000256" key="1">
    <source>
        <dbReference type="SAM" id="MobiDB-lite"/>
    </source>
</evidence>
<feature type="region of interest" description="Disordered" evidence="1">
    <location>
        <begin position="301"/>
        <end position="351"/>
    </location>
</feature>
<evidence type="ECO:0000313" key="2">
    <source>
        <dbReference type="EMBL" id="WVN89283.1"/>
    </source>
</evidence>
<dbReference type="CDD" id="cd02325">
    <property type="entry name" value="R3H"/>
    <property type="match status" value="1"/>
</dbReference>